<name>A0ABT8KHU0_9BACT</name>
<dbReference type="InterPro" id="IPR013078">
    <property type="entry name" value="His_Pase_superF_clade-1"/>
</dbReference>
<dbReference type="EMBL" id="JAUJEA010000001">
    <property type="protein sequence ID" value="MDN5200275.1"/>
    <property type="molecule type" value="Genomic_DNA"/>
</dbReference>
<evidence type="ECO:0000313" key="1">
    <source>
        <dbReference type="EMBL" id="MDN5200275.1"/>
    </source>
</evidence>
<dbReference type="Pfam" id="PF00300">
    <property type="entry name" value="His_Phos_1"/>
    <property type="match status" value="1"/>
</dbReference>
<accession>A0ABT8KHU0</accession>
<reference evidence="1" key="1">
    <citation type="submission" date="2023-06" db="EMBL/GenBank/DDBJ databases">
        <title>Genomic of Parafulvivirga corallium.</title>
        <authorList>
            <person name="Wang G."/>
        </authorList>
    </citation>
    <scope>NUCLEOTIDE SEQUENCE</scope>
    <source>
        <strain evidence="1">BMA10</strain>
    </source>
</reference>
<comment type="caution">
    <text evidence="1">The sequence shown here is derived from an EMBL/GenBank/DDBJ whole genome shotgun (WGS) entry which is preliminary data.</text>
</comment>
<keyword evidence="2" id="KW-1185">Reference proteome</keyword>
<dbReference type="Proteomes" id="UP001172082">
    <property type="component" value="Unassembled WGS sequence"/>
</dbReference>
<sequence length="193" mass="22665">MQILLIRHGEPNLKKWGWKNRKAAKKFVHDYDSVGIIAFKENPICIENLVIDKAFHSSLPRAKHTAELLFDQKLQLVEKPEFREFERKLIKFINVPLPLKFWTGSSRLLWLMGLNDKHIESFKDAKQRVEKNARFLENDAKYNKDVVLVAHGFHNRYVKKALKRSGWKEVRKGGNGYLSISILAKYKEYTTNN</sequence>
<dbReference type="InterPro" id="IPR029033">
    <property type="entry name" value="His_PPase_superfam"/>
</dbReference>
<gene>
    <name evidence="1" type="ORF">QQ008_02860</name>
</gene>
<dbReference type="SUPFAM" id="SSF53254">
    <property type="entry name" value="Phosphoglycerate mutase-like"/>
    <property type="match status" value="1"/>
</dbReference>
<organism evidence="1 2">
    <name type="scientific">Splendidivirga corallicola</name>
    <dbReference type="NCBI Taxonomy" id="3051826"/>
    <lineage>
        <taxon>Bacteria</taxon>
        <taxon>Pseudomonadati</taxon>
        <taxon>Bacteroidota</taxon>
        <taxon>Cytophagia</taxon>
        <taxon>Cytophagales</taxon>
        <taxon>Splendidivirgaceae</taxon>
        <taxon>Splendidivirga</taxon>
    </lineage>
</organism>
<proteinExistence type="predicted"/>
<evidence type="ECO:0000313" key="2">
    <source>
        <dbReference type="Proteomes" id="UP001172082"/>
    </source>
</evidence>
<dbReference type="Gene3D" id="3.40.50.1240">
    <property type="entry name" value="Phosphoglycerate mutase-like"/>
    <property type="match status" value="1"/>
</dbReference>
<protein>
    <submittedName>
        <fullName evidence="1">Histidine phosphatase family protein</fullName>
    </submittedName>
</protein>